<gene>
    <name evidence="1" type="ORF">DUE52_23370</name>
</gene>
<dbReference type="EMBL" id="QOWE01000022">
    <property type="protein sequence ID" value="RCR67125.1"/>
    <property type="molecule type" value="Genomic_DNA"/>
</dbReference>
<organism evidence="1 2">
    <name type="scientific">Larkinella punicea</name>
    <dbReference type="NCBI Taxonomy" id="2315727"/>
    <lineage>
        <taxon>Bacteria</taxon>
        <taxon>Pseudomonadati</taxon>
        <taxon>Bacteroidota</taxon>
        <taxon>Cytophagia</taxon>
        <taxon>Cytophagales</taxon>
        <taxon>Spirosomataceae</taxon>
        <taxon>Larkinella</taxon>
    </lineage>
</organism>
<protein>
    <submittedName>
        <fullName evidence="1">Nickel transport complex, NikM subunit,transmembrane</fullName>
    </submittedName>
</protein>
<reference evidence="1 2" key="1">
    <citation type="submission" date="2018-07" db="EMBL/GenBank/DDBJ databases">
        <title>Genome analysis of Larkinella rosea.</title>
        <authorList>
            <person name="Zhou Z."/>
            <person name="Wang G."/>
        </authorList>
    </citation>
    <scope>NUCLEOTIDE SEQUENCE [LARGE SCALE GENOMIC DNA]</scope>
    <source>
        <strain evidence="2">zzj9</strain>
    </source>
</reference>
<sequence>MKIFFGEYENNLREQGPRLAGMKEFRSYLIDPDGQQLTIELVQTQTCWEGRFKPTKAGNYQVFGVNDTREVQDLTSHGLGIIRPIVYLRANYWVGEKSNVSTAKPQTDIDILDRNEGGQLILNTFLRQKPFAKAKLTVLNPQGWEKNLVTNEVGTAHFIPSGPGLYIIESEQIDKIPGQYRGKDYPVVRIAYSLSIQVD</sequence>
<keyword evidence="1" id="KW-0812">Transmembrane</keyword>
<keyword evidence="1" id="KW-0472">Membrane</keyword>
<evidence type="ECO:0000313" key="2">
    <source>
        <dbReference type="Proteomes" id="UP000253383"/>
    </source>
</evidence>
<evidence type="ECO:0000313" key="1">
    <source>
        <dbReference type="EMBL" id="RCR67125.1"/>
    </source>
</evidence>
<comment type="caution">
    <text evidence="1">The sequence shown here is derived from an EMBL/GenBank/DDBJ whole genome shotgun (WGS) entry which is preliminary data.</text>
</comment>
<dbReference type="AlphaFoldDB" id="A0A368JIJ8"/>
<name>A0A368JIJ8_9BACT</name>
<keyword evidence="2" id="KW-1185">Reference proteome</keyword>
<dbReference type="OrthoDB" id="1345900at2"/>
<dbReference type="Proteomes" id="UP000253383">
    <property type="component" value="Unassembled WGS sequence"/>
</dbReference>
<accession>A0A368JIJ8</accession>
<proteinExistence type="predicted"/>